<dbReference type="NCBIfam" id="TIGR02122">
    <property type="entry name" value="TRAP_TAXI"/>
    <property type="match status" value="1"/>
</dbReference>
<keyword evidence="3" id="KW-1185">Reference proteome</keyword>
<protein>
    <recommendedName>
        <fullName evidence="4">TRAP transporter solute receptor, TAXI family</fullName>
    </recommendedName>
</protein>
<feature type="signal peptide" evidence="1">
    <location>
        <begin position="1"/>
        <end position="22"/>
    </location>
</feature>
<dbReference type="CDD" id="cd13520">
    <property type="entry name" value="PBP2_TAXI_TRAP"/>
    <property type="match status" value="1"/>
</dbReference>
<evidence type="ECO:0000313" key="3">
    <source>
        <dbReference type="Proteomes" id="UP000198718"/>
    </source>
</evidence>
<dbReference type="STRING" id="393762.SAMN05660472_02665"/>
<evidence type="ECO:0000313" key="2">
    <source>
        <dbReference type="EMBL" id="SDL13419.1"/>
    </source>
</evidence>
<dbReference type="PROSITE" id="PS51257">
    <property type="entry name" value="PROKAR_LIPOPROTEIN"/>
    <property type="match status" value="1"/>
</dbReference>
<dbReference type="InterPro" id="IPR011852">
    <property type="entry name" value="TRAP_TAXI"/>
</dbReference>
<proteinExistence type="predicted"/>
<dbReference type="Gene3D" id="3.40.190.10">
    <property type="entry name" value="Periplasmic binding protein-like II"/>
    <property type="match status" value="2"/>
</dbReference>
<reference evidence="2 3" key="1">
    <citation type="submission" date="2016-10" db="EMBL/GenBank/DDBJ databases">
        <authorList>
            <person name="de Groot N.N."/>
        </authorList>
    </citation>
    <scope>NUCLEOTIDE SEQUENCE [LARGE SCALE GENOMIC DNA]</scope>
    <source>
        <strain evidence="2 3">DSM 18346</strain>
    </source>
</reference>
<name>A0A1G9HKG5_9FIRM</name>
<dbReference type="RefSeq" id="WP_090554455.1">
    <property type="nucleotide sequence ID" value="NZ_FNFP01000009.1"/>
</dbReference>
<dbReference type="SUPFAM" id="SSF53850">
    <property type="entry name" value="Periplasmic binding protein-like II"/>
    <property type="match status" value="1"/>
</dbReference>
<organism evidence="2 3">
    <name type="scientific">Natronincola ferrireducens</name>
    <dbReference type="NCBI Taxonomy" id="393762"/>
    <lineage>
        <taxon>Bacteria</taxon>
        <taxon>Bacillati</taxon>
        <taxon>Bacillota</taxon>
        <taxon>Clostridia</taxon>
        <taxon>Peptostreptococcales</taxon>
        <taxon>Natronincolaceae</taxon>
        <taxon>Natronincola</taxon>
    </lineage>
</organism>
<dbReference type="Pfam" id="PF16868">
    <property type="entry name" value="NMT1_3"/>
    <property type="match status" value="1"/>
</dbReference>
<dbReference type="PANTHER" id="PTHR42941:SF1">
    <property type="entry name" value="SLL1037 PROTEIN"/>
    <property type="match status" value="1"/>
</dbReference>
<evidence type="ECO:0000256" key="1">
    <source>
        <dbReference type="SAM" id="SignalP"/>
    </source>
</evidence>
<dbReference type="PANTHER" id="PTHR42941">
    <property type="entry name" value="SLL1037 PROTEIN"/>
    <property type="match status" value="1"/>
</dbReference>
<dbReference type="Proteomes" id="UP000198718">
    <property type="component" value="Unassembled WGS sequence"/>
</dbReference>
<evidence type="ECO:0008006" key="4">
    <source>
        <dbReference type="Google" id="ProtNLM"/>
    </source>
</evidence>
<sequence>MKKVLLLILAAMIILSGCTGNTNENEASEETGGNETVIINIPTAATTGALYPLGSSIANLWNGELDYVRANAQASNGGIDNLNLLQSREAQVSMAVTSVMYQSYKGEGTFEGRPNEKLRVISGLYYNPNQVVVGKESNINNLKDIAGKNFASGAPGSTTEVETNLHLTEAGVSYPDGLKVQFIGFTEAIDLMRNRQLDGAWIMAGLPTAAVTEITTTANGKLVSIEEDVITQLQEKYPWYAKYTIPAGTYDGQEEDVITTAIKMAIFTTADISEDVVYDLTKSFWENIDTLKQSNNALKDLKIEDAVTDLAGLPLHDGAIKYYKEVGILK</sequence>
<dbReference type="EMBL" id="FNFP01000009">
    <property type="protein sequence ID" value="SDL13419.1"/>
    <property type="molecule type" value="Genomic_DNA"/>
</dbReference>
<accession>A0A1G9HKG5</accession>
<dbReference type="AlphaFoldDB" id="A0A1G9HKG5"/>
<keyword evidence="1" id="KW-0732">Signal</keyword>
<dbReference type="OrthoDB" id="9776669at2"/>
<gene>
    <name evidence="2" type="ORF">SAMN05660472_02665</name>
</gene>
<feature type="chain" id="PRO_5038785046" description="TRAP transporter solute receptor, TAXI family" evidence="1">
    <location>
        <begin position="23"/>
        <end position="330"/>
    </location>
</feature>